<organism evidence="1 2">
    <name type="scientific">Arthrobacter deserti</name>
    <dbReference type="NCBI Taxonomy" id="1742687"/>
    <lineage>
        <taxon>Bacteria</taxon>
        <taxon>Bacillati</taxon>
        <taxon>Actinomycetota</taxon>
        <taxon>Actinomycetes</taxon>
        <taxon>Micrococcales</taxon>
        <taxon>Micrococcaceae</taxon>
        <taxon>Arthrobacter</taxon>
    </lineage>
</organism>
<evidence type="ECO:0000313" key="2">
    <source>
        <dbReference type="Proteomes" id="UP000523795"/>
    </source>
</evidence>
<dbReference type="SUPFAM" id="SSF51905">
    <property type="entry name" value="FAD/NAD(P)-binding domain"/>
    <property type="match status" value="2"/>
</dbReference>
<feature type="non-terminal residue" evidence="1">
    <location>
        <position position="192"/>
    </location>
</feature>
<dbReference type="PANTHER" id="PTHR10632:SF2">
    <property type="entry name" value="SULFIDE:QUINONE OXIDOREDUCTASE, MITOCHONDRIAL"/>
    <property type="match status" value="1"/>
</dbReference>
<comment type="caution">
    <text evidence="1">The sequence shown here is derived from an EMBL/GenBank/DDBJ whole genome shotgun (WGS) entry which is preliminary data.</text>
</comment>
<dbReference type="InterPro" id="IPR015904">
    <property type="entry name" value="Sulphide_quinone_reductase"/>
</dbReference>
<evidence type="ECO:0000313" key="1">
    <source>
        <dbReference type="EMBL" id="NKX52232.1"/>
    </source>
</evidence>
<dbReference type="InterPro" id="IPR036188">
    <property type="entry name" value="FAD/NAD-bd_sf"/>
</dbReference>
<name>A0ABX1JWU6_9MICC</name>
<dbReference type="Proteomes" id="UP000523795">
    <property type="component" value="Unassembled WGS sequence"/>
</dbReference>
<proteinExistence type="predicted"/>
<dbReference type="PANTHER" id="PTHR10632">
    <property type="entry name" value="SULFIDE:QUINONE OXIDOREDUCTASE"/>
    <property type="match status" value="1"/>
</dbReference>
<dbReference type="Gene3D" id="3.50.50.60">
    <property type="entry name" value="FAD/NAD(P)-binding domain"/>
    <property type="match status" value="2"/>
</dbReference>
<dbReference type="EMBL" id="JAAZSR010000453">
    <property type="protein sequence ID" value="NKX52232.1"/>
    <property type="molecule type" value="Genomic_DNA"/>
</dbReference>
<feature type="non-terminal residue" evidence="1">
    <location>
        <position position="1"/>
    </location>
</feature>
<protein>
    <submittedName>
        <fullName evidence="1">NAD(P)/FAD-dependent oxidoreductase</fullName>
    </submittedName>
</protein>
<reference evidence="1 2" key="1">
    <citation type="submission" date="2020-04" db="EMBL/GenBank/DDBJ databases">
        <authorList>
            <person name="Liu S."/>
        </authorList>
    </citation>
    <scope>NUCLEOTIDE SEQUENCE [LARGE SCALE GENOMIC DNA]</scope>
    <source>
        <strain evidence="1 2">CGMCC 1.15091</strain>
    </source>
</reference>
<keyword evidence="2" id="KW-1185">Reference proteome</keyword>
<sequence>RRYKVPDIALIEPGTWHYFQPLFSHIGAGAARMREAVRPQADVMPRGVEWIRSAAADIRPEENTVVLADGGTVTYGHLVVCPGLQLDWGAVPGLAGAVNSGHGSSNYDFRLSAKTWDLVRRLRSGTAVFTQPPGPAKCAGAAQKIAYMACDFWRGQGVLEDIRVLLVVPTPTVFGVEGVDAALERKVAEYGI</sequence>
<accession>A0ABX1JWU6</accession>
<gene>
    <name evidence="1" type="ORF">HER39_16985</name>
</gene>